<comment type="function">
    <text evidence="6">Catalytic subunit of the queuine tRNA-ribosyltransferase (TGT) that catalyzes the base-exchange of a guanine (G) residue with queuine (Q) at position 34 (anticodon wobble position) in tRNAs with GU(N) anticodons (tRNA-Asp, -Asn, -His and -Tyr), resulting in the hypermodified nucleoside queuosine (7-(((4,5-cis-dihydroxy-2-cyclopenten-1-yl)amino)methyl)-7-deazaguanosine). Catalysis occurs through a double-displacement mechanism. The nucleophile active site attacks the C1' of nucleotide 34 to detach the guanine base from the RNA, forming a covalent enzyme-RNA intermediate. The proton acceptor active site deprotonates the incoming queuine, allowing a nucleophilic attack on the C1' of the ribose to form the product.</text>
</comment>
<feature type="binding site" evidence="6">
    <location>
        <position position="206"/>
    </location>
    <ligand>
        <name>substrate</name>
    </ligand>
</feature>
<keyword evidence="1 6" id="KW-0328">Glycosyltransferase</keyword>
<reference evidence="9" key="1">
    <citation type="journal article" date="2018" name="Nat. Microbiol.">
        <title>Leveraging single-cell genomics to expand the fungal tree of life.</title>
        <authorList>
            <person name="Ahrendt S.R."/>
            <person name="Quandt C.A."/>
            <person name="Ciobanu D."/>
            <person name="Clum A."/>
            <person name="Salamov A."/>
            <person name="Andreopoulos B."/>
            <person name="Cheng J.F."/>
            <person name="Woyke T."/>
            <person name="Pelin A."/>
            <person name="Henrissat B."/>
            <person name="Reynolds N.K."/>
            <person name="Benny G.L."/>
            <person name="Smith M.E."/>
            <person name="James T.Y."/>
            <person name="Grigoriev I.V."/>
        </authorList>
    </citation>
    <scope>NUCLEOTIDE SEQUENCE [LARGE SCALE GENOMIC DNA]</scope>
    <source>
        <strain evidence="9">Benny S71-1</strain>
    </source>
</reference>
<feature type="binding site" evidence="6">
    <location>
        <position position="323"/>
    </location>
    <ligand>
        <name>Zn(2+)</name>
        <dbReference type="ChEBI" id="CHEBI:29105"/>
    </ligand>
</feature>
<comment type="cofactor">
    <cofactor evidence="6">
        <name>Zn(2+)</name>
        <dbReference type="ChEBI" id="CHEBI:29105"/>
    </cofactor>
</comment>
<keyword evidence="2 6" id="KW-0808">Transferase</keyword>
<feature type="binding site" evidence="6">
    <location>
        <position position="163"/>
    </location>
    <ligand>
        <name>substrate</name>
    </ligand>
</feature>
<dbReference type="Proteomes" id="UP000278143">
    <property type="component" value="Unassembled WGS sequence"/>
</dbReference>
<sequence length="404" mass="45277">MGSHAPFSARSPALRLEIVAQCPTTKARVTRMHLPHFVADMPMFMPVGTQGTMKGLTTQQLEDLDCHVILGNTYHLGQALLDEAQGLHKFMNWNRGLLTASSIDSGGFQMVSLLKLAEITEASWMADGVEFEAPHDGSRMLLTPEKSIDLQNSIGADIMMQLDDVVSSLTTGPRLEEAMYRSIRWLDRCIKAHKRPQEQNLFGIIQGGLEPALRRICIDEMVKRDLPGYAIGGLSGGEEKDQFWRIVTLCTDLLPKDKPRYCMGVGYAEDLVVCSALGVDMFDCVFPTRTARFGNALTASGPMVLRQTQYEHDYRPIEEDCDCLTCKGYTRAYLHTVVTKETIGCHLVSIHNISYQMRLMRGIRESIIAGTFPEFVRTFMVKRFGEGNIPQWIVNAMQSVNIYL</sequence>
<evidence type="ECO:0000256" key="3">
    <source>
        <dbReference type="ARBA" id="ARBA00022694"/>
    </source>
</evidence>
<dbReference type="GO" id="GO:0008479">
    <property type="term" value="F:tRNA-guanosine(34) queuine transglycosylase activity"/>
    <property type="evidence" value="ECO:0007669"/>
    <property type="project" value="UniProtKB-UniRule"/>
</dbReference>
<evidence type="ECO:0000313" key="8">
    <source>
        <dbReference type="EMBL" id="RKP24307.1"/>
    </source>
</evidence>
<comment type="similarity">
    <text evidence="6">Belongs to the queuine tRNA-ribosyltransferase family.</text>
</comment>
<evidence type="ECO:0000313" key="9">
    <source>
        <dbReference type="Proteomes" id="UP000278143"/>
    </source>
</evidence>
<dbReference type="NCBIfam" id="TIGR00430">
    <property type="entry name" value="Q_tRNA_tgt"/>
    <property type="match status" value="1"/>
</dbReference>
<dbReference type="Gene3D" id="3.20.20.105">
    <property type="entry name" value="Queuine tRNA-ribosyltransferase-like"/>
    <property type="match status" value="1"/>
</dbReference>
<gene>
    <name evidence="8" type="ORF">SYNPS1DRAFT_17393</name>
</gene>
<dbReference type="GO" id="GO:0046872">
    <property type="term" value="F:metal ion binding"/>
    <property type="evidence" value="ECO:0007669"/>
    <property type="project" value="UniProtKB-KW"/>
</dbReference>
<dbReference type="AlphaFoldDB" id="A0A4P9YWB3"/>
<feature type="region of interest" description="RNA binding; important for wobble base 34 recognition" evidence="6">
    <location>
        <begin position="288"/>
        <end position="292"/>
    </location>
</feature>
<organism evidence="8 9">
    <name type="scientific">Syncephalis pseudoplumigaleata</name>
    <dbReference type="NCBI Taxonomy" id="1712513"/>
    <lineage>
        <taxon>Eukaryota</taxon>
        <taxon>Fungi</taxon>
        <taxon>Fungi incertae sedis</taxon>
        <taxon>Zoopagomycota</taxon>
        <taxon>Zoopagomycotina</taxon>
        <taxon>Zoopagomycetes</taxon>
        <taxon>Zoopagales</taxon>
        <taxon>Piptocephalidaceae</taxon>
        <taxon>Syncephalis</taxon>
    </lineage>
</organism>
<evidence type="ECO:0000256" key="2">
    <source>
        <dbReference type="ARBA" id="ARBA00022679"/>
    </source>
</evidence>
<feature type="region of interest" description="RNA binding" evidence="6">
    <location>
        <begin position="264"/>
        <end position="270"/>
    </location>
</feature>
<dbReference type="SUPFAM" id="SSF51713">
    <property type="entry name" value="tRNA-guanine transglycosylase"/>
    <property type="match status" value="1"/>
</dbReference>
<dbReference type="GO" id="GO:0006400">
    <property type="term" value="P:tRNA modification"/>
    <property type="evidence" value="ECO:0007669"/>
    <property type="project" value="InterPro"/>
</dbReference>
<dbReference type="Pfam" id="PF01702">
    <property type="entry name" value="TGT"/>
    <property type="match status" value="1"/>
</dbReference>
<evidence type="ECO:0000256" key="6">
    <source>
        <dbReference type="HAMAP-Rule" id="MF_03218"/>
    </source>
</evidence>
<dbReference type="GO" id="GO:0005829">
    <property type="term" value="C:cytosol"/>
    <property type="evidence" value="ECO:0007669"/>
    <property type="project" value="TreeGrafter"/>
</dbReference>
<dbReference type="PANTHER" id="PTHR43530">
    <property type="entry name" value="QUEUINE TRNA-RIBOSYLTRANSFERASE CATALYTIC SUBUNIT 1"/>
    <property type="match status" value="1"/>
</dbReference>
<feature type="binding site" evidence="6">
    <location>
        <begin position="104"/>
        <end position="108"/>
    </location>
    <ligand>
        <name>substrate</name>
    </ligand>
</feature>
<dbReference type="EC" id="2.4.2.64" evidence="6"/>
<comment type="subunit">
    <text evidence="6">Heterodimer of a catalytic subunit and an accessory subunit.</text>
</comment>
<feature type="active site" description="Nucleophile" evidence="6">
    <location>
        <position position="283"/>
    </location>
</feature>
<keyword evidence="3 6" id="KW-0819">tRNA processing</keyword>
<feature type="domain" description="tRNA-guanine(15) transglycosylase-like" evidence="7">
    <location>
        <begin position="25"/>
        <end position="383"/>
    </location>
</feature>
<evidence type="ECO:0000256" key="4">
    <source>
        <dbReference type="ARBA" id="ARBA00022723"/>
    </source>
</evidence>
<feature type="active site" description="Proton acceptor" evidence="6">
    <location>
        <position position="104"/>
    </location>
</feature>
<comment type="subcellular location">
    <subcellularLocation>
        <location evidence="6">Cytoplasm</location>
    </subcellularLocation>
</comment>
<feature type="binding site" evidence="6">
    <location>
        <position position="233"/>
    </location>
    <ligand>
        <name>substrate</name>
    </ligand>
</feature>
<protein>
    <recommendedName>
        <fullName evidence="6">Queuine tRNA-ribosyltransferase catalytic subunit 1</fullName>
        <ecNumber evidence="6">2.4.2.64</ecNumber>
    </recommendedName>
    <alternativeName>
        <fullName evidence="6">Guanine insertion enzyme</fullName>
    </alternativeName>
    <alternativeName>
        <fullName evidence="6">tRNA-guanine transglycosylase</fullName>
    </alternativeName>
</protein>
<name>A0A4P9YWB3_9FUNG</name>
<keyword evidence="6" id="KW-0963">Cytoplasm</keyword>
<dbReference type="EMBL" id="KZ990314">
    <property type="protein sequence ID" value="RKP24307.1"/>
    <property type="molecule type" value="Genomic_DNA"/>
</dbReference>
<dbReference type="PANTHER" id="PTHR43530:SF1">
    <property type="entry name" value="QUEUINE TRNA-RIBOSYLTRANSFERASE CATALYTIC SUBUNIT 1"/>
    <property type="match status" value="1"/>
</dbReference>
<dbReference type="InterPro" id="IPR036511">
    <property type="entry name" value="TGT-like_sf"/>
</dbReference>
<dbReference type="NCBIfam" id="TIGR00449">
    <property type="entry name" value="tgt_general"/>
    <property type="match status" value="1"/>
</dbReference>
<proteinExistence type="inferred from homology"/>
<keyword evidence="5 6" id="KW-0862">Zinc</keyword>
<evidence type="ECO:0000259" key="7">
    <source>
        <dbReference type="Pfam" id="PF01702"/>
    </source>
</evidence>
<accession>A0A4P9YWB3</accession>
<dbReference type="OrthoDB" id="10249838at2759"/>
<keyword evidence="9" id="KW-1185">Reference proteome</keyword>
<feature type="binding site" evidence="6">
    <location>
        <position position="351"/>
    </location>
    <ligand>
        <name>Zn(2+)</name>
        <dbReference type="ChEBI" id="CHEBI:29105"/>
    </ligand>
</feature>
<dbReference type="InterPro" id="IPR004803">
    <property type="entry name" value="TGT"/>
</dbReference>
<comment type="catalytic activity">
    <reaction evidence="6">
        <text>guanosine(34) in tRNA + queuine = queuosine(34) in tRNA + guanine</text>
        <dbReference type="Rhea" id="RHEA:16633"/>
        <dbReference type="Rhea" id="RHEA-COMP:10341"/>
        <dbReference type="Rhea" id="RHEA-COMP:18571"/>
        <dbReference type="ChEBI" id="CHEBI:16235"/>
        <dbReference type="ChEBI" id="CHEBI:17433"/>
        <dbReference type="ChEBI" id="CHEBI:74269"/>
        <dbReference type="ChEBI" id="CHEBI:194431"/>
        <dbReference type="EC" id="2.4.2.64"/>
    </reaction>
</comment>
<dbReference type="InterPro" id="IPR002616">
    <property type="entry name" value="tRNA_ribo_trans-like"/>
</dbReference>
<evidence type="ECO:0000256" key="5">
    <source>
        <dbReference type="ARBA" id="ARBA00022833"/>
    </source>
</evidence>
<feature type="binding site" evidence="6">
    <location>
        <position position="321"/>
    </location>
    <ligand>
        <name>Zn(2+)</name>
        <dbReference type="ChEBI" id="CHEBI:29105"/>
    </ligand>
</feature>
<dbReference type="HAMAP" id="MF_00168">
    <property type="entry name" value="Q_tRNA_Tgt"/>
    <property type="match status" value="1"/>
</dbReference>
<keyword evidence="4 6" id="KW-0479">Metal-binding</keyword>
<feature type="binding site" evidence="6">
    <location>
        <position position="326"/>
    </location>
    <ligand>
        <name>Zn(2+)</name>
        <dbReference type="ChEBI" id="CHEBI:29105"/>
    </ligand>
</feature>
<evidence type="ECO:0000256" key="1">
    <source>
        <dbReference type="ARBA" id="ARBA00022676"/>
    </source>
</evidence>